<evidence type="ECO:0000313" key="3">
    <source>
        <dbReference type="EMBL" id="CAB4365049.1"/>
    </source>
</evidence>
<protein>
    <submittedName>
        <fullName evidence="7">Unannotated protein</fullName>
    </submittedName>
</protein>
<dbReference type="AlphaFoldDB" id="A0A6J7KGU4"/>
<dbReference type="EMBL" id="CAFBMT010000030">
    <property type="protein sequence ID" value="CAB4955400.1"/>
    <property type="molecule type" value="Genomic_DNA"/>
</dbReference>
<dbReference type="GO" id="GO:0016757">
    <property type="term" value="F:glycosyltransferase activity"/>
    <property type="evidence" value="ECO:0007669"/>
    <property type="project" value="InterPro"/>
</dbReference>
<proteinExistence type="predicted"/>
<dbReference type="EMBL" id="CAFBIY010000014">
    <property type="protein sequence ID" value="CAB4847125.1"/>
    <property type="molecule type" value="Genomic_DNA"/>
</dbReference>
<dbReference type="InterPro" id="IPR028098">
    <property type="entry name" value="Glyco_trans_4-like_N"/>
</dbReference>
<gene>
    <name evidence="4" type="ORF">UFOPK2656_02996</name>
    <name evidence="5" type="ORF">UFOPK3099_00344</name>
    <name evidence="6" type="ORF">UFOPK3267_00415</name>
    <name evidence="7" type="ORF">UFOPK3651_03137</name>
    <name evidence="3" type="ORF">UFOPK4189_02806</name>
</gene>
<evidence type="ECO:0000313" key="4">
    <source>
        <dbReference type="EMBL" id="CAB4742477.1"/>
    </source>
</evidence>
<evidence type="ECO:0000313" key="6">
    <source>
        <dbReference type="EMBL" id="CAB4847125.1"/>
    </source>
</evidence>
<feature type="domain" description="Glycosyl transferase family 1" evidence="1">
    <location>
        <begin position="216"/>
        <end position="383"/>
    </location>
</feature>
<dbReference type="Gene3D" id="3.40.50.2000">
    <property type="entry name" value="Glycogen Phosphorylase B"/>
    <property type="match status" value="2"/>
</dbReference>
<dbReference type="PANTHER" id="PTHR45947">
    <property type="entry name" value="SULFOQUINOVOSYL TRANSFERASE SQD2"/>
    <property type="match status" value="1"/>
</dbReference>
<dbReference type="EMBL" id="CAEZYF010000027">
    <property type="protein sequence ID" value="CAB4742477.1"/>
    <property type="molecule type" value="Genomic_DNA"/>
</dbReference>
<accession>A0A6J7KGU4</accession>
<dbReference type="InterPro" id="IPR050194">
    <property type="entry name" value="Glycosyltransferase_grp1"/>
</dbReference>
<reference evidence="7" key="1">
    <citation type="submission" date="2020-05" db="EMBL/GenBank/DDBJ databases">
        <authorList>
            <person name="Chiriac C."/>
            <person name="Salcher M."/>
            <person name="Ghai R."/>
            <person name="Kavagutti S V."/>
        </authorList>
    </citation>
    <scope>NUCLEOTIDE SEQUENCE</scope>
</reference>
<sequence length="415" mass="45086">MPTARIVFQLVVQRVAVLSLHTSPLAQPGSGDSGGMNVYVREVSSALSHAGVDCTTYTRRTHPDQPDVVQVEPGHRVVYVTAGAFDLPKEDLPTILDEFGDRVIDHLRGEFPADVLHANYFLSGLVAHRIKHELDIPFVSTFHTLAKVKAEGGDTEPEWRHQAELEIIGCADAICVSCTEEERQFRRLYGDPKGRLEIVAPGVEHAFFAPGDRRGARNALGLPFDAPVLLFVGRIQPLKAPDVAVRALAQLERSDALLLIVGGASGLEGDRELAHLQQIVDELGLTDQVRFVPPQPHHILSTYYRAADVVVVPSRSESFGLVALEASACGVPVVAAGVGGLLTLVDHGETGYLVPDRDPELFAHYLREIIDHPSHAAALGARGATRATRYTWGFAAARLRRLYADLALRERVACG</sequence>
<dbReference type="PANTHER" id="PTHR45947:SF3">
    <property type="entry name" value="SULFOQUINOVOSYL TRANSFERASE SQD2"/>
    <property type="match status" value="1"/>
</dbReference>
<evidence type="ECO:0000259" key="2">
    <source>
        <dbReference type="Pfam" id="PF13579"/>
    </source>
</evidence>
<dbReference type="InterPro" id="IPR001296">
    <property type="entry name" value="Glyco_trans_1"/>
</dbReference>
<name>A0A6J7KGU4_9ZZZZ</name>
<evidence type="ECO:0000313" key="5">
    <source>
        <dbReference type="EMBL" id="CAB4804785.1"/>
    </source>
</evidence>
<feature type="domain" description="Glycosyltransferase subfamily 4-like N-terminal" evidence="2">
    <location>
        <begin position="34"/>
        <end position="202"/>
    </location>
</feature>
<dbReference type="EMBL" id="CAFAAV010000015">
    <property type="protein sequence ID" value="CAB4804785.1"/>
    <property type="molecule type" value="Genomic_DNA"/>
</dbReference>
<dbReference type="Pfam" id="PF13579">
    <property type="entry name" value="Glyco_trans_4_4"/>
    <property type="match status" value="1"/>
</dbReference>
<evidence type="ECO:0000259" key="1">
    <source>
        <dbReference type="Pfam" id="PF00534"/>
    </source>
</evidence>
<evidence type="ECO:0000313" key="7">
    <source>
        <dbReference type="EMBL" id="CAB4955400.1"/>
    </source>
</evidence>
<organism evidence="7">
    <name type="scientific">freshwater metagenome</name>
    <dbReference type="NCBI Taxonomy" id="449393"/>
    <lineage>
        <taxon>unclassified sequences</taxon>
        <taxon>metagenomes</taxon>
        <taxon>ecological metagenomes</taxon>
    </lineage>
</organism>
<dbReference type="Pfam" id="PF00534">
    <property type="entry name" value="Glycos_transf_1"/>
    <property type="match status" value="1"/>
</dbReference>
<dbReference type="SUPFAM" id="SSF53756">
    <property type="entry name" value="UDP-Glycosyltransferase/glycogen phosphorylase"/>
    <property type="match status" value="1"/>
</dbReference>
<dbReference type="EMBL" id="CAESGF010000023">
    <property type="protein sequence ID" value="CAB4365049.1"/>
    <property type="molecule type" value="Genomic_DNA"/>
</dbReference>